<dbReference type="PANTHER" id="PTHR44858">
    <property type="entry name" value="TETRATRICOPEPTIDE REPEAT PROTEIN 6"/>
    <property type="match status" value="1"/>
</dbReference>
<dbReference type="InterPro" id="IPR011990">
    <property type="entry name" value="TPR-like_helical_dom_sf"/>
</dbReference>
<dbReference type="SUPFAM" id="SSF48452">
    <property type="entry name" value="TPR-like"/>
    <property type="match status" value="2"/>
</dbReference>
<accession>A0ABT3NBD9</accession>
<feature type="repeat" description="TPR" evidence="3">
    <location>
        <begin position="127"/>
        <end position="160"/>
    </location>
</feature>
<organism evidence="4 5">
    <name type="scientific">Desulfobotulus pelophilus</name>
    <dbReference type="NCBI Taxonomy" id="2823377"/>
    <lineage>
        <taxon>Bacteria</taxon>
        <taxon>Pseudomonadati</taxon>
        <taxon>Thermodesulfobacteriota</taxon>
        <taxon>Desulfobacteria</taxon>
        <taxon>Desulfobacterales</taxon>
        <taxon>Desulfobacteraceae</taxon>
        <taxon>Desulfobotulus</taxon>
    </lineage>
</organism>
<dbReference type="InterPro" id="IPR019734">
    <property type="entry name" value="TPR_rpt"/>
</dbReference>
<dbReference type="Pfam" id="PF13181">
    <property type="entry name" value="TPR_8"/>
    <property type="match status" value="1"/>
</dbReference>
<gene>
    <name evidence="4" type="ORF">OOT00_12390</name>
</gene>
<protein>
    <submittedName>
        <fullName evidence="4">Tetratricopeptide repeat protein</fullName>
    </submittedName>
</protein>
<dbReference type="PROSITE" id="PS50005">
    <property type="entry name" value="TPR"/>
    <property type="match status" value="3"/>
</dbReference>
<comment type="caution">
    <text evidence="4">The sequence shown here is derived from an EMBL/GenBank/DDBJ whole genome shotgun (WGS) entry which is preliminary data.</text>
</comment>
<dbReference type="PANTHER" id="PTHR44858:SF1">
    <property type="entry name" value="UDP-N-ACETYLGLUCOSAMINE--PEPTIDE N-ACETYLGLUCOSAMINYLTRANSFERASE SPINDLY-RELATED"/>
    <property type="match status" value="1"/>
</dbReference>
<dbReference type="Proteomes" id="UP001209681">
    <property type="component" value="Unassembled WGS sequence"/>
</dbReference>
<evidence type="ECO:0000256" key="2">
    <source>
        <dbReference type="ARBA" id="ARBA00022803"/>
    </source>
</evidence>
<sequence length="242" mass="27216">MCVLASAFLTGCAGQQAARINESRAIRDLGEAYLLQGSYSRALQEFLKAEKMNPSDPYLQNNLGLTYLALERPETAIPYFKKASELRSDYAQPLNNLASAYMATGKWHEAINVLVPLTEDLLYATPHYALSNLGWAHYNLKEYDIALRYYTRALRHEPRHPPALRGQAMVFLQTGRTDEALRSADRLTDLVPQNAAAWLLKGEILEKMQRTEAARSSYTRAQITGADTDYEDMAEAALKRLP</sequence>
<dbReference type="SMART" id="SM00028">
    <property type="entry name" value="TPR"/>
    <property type="match status" value="5"/>
</dbReference>
<dbReference type="Pfam" id="PF13176">
    <property type="entry name" value="TPR_7"/>
    <property type="match status" value="1"/>
</dbReference>
<proteinExistence type="predicted"/>
<evidence type="ECO:0000256" key="1">
    <source>
        <dbReference type="ARBA" id="ARBA00022737"/>
    </source>
</evidence>
<dbReference type="Gene3D" id="1.25.40.10">
    <property type="entry name" value="Tetratricopeptide repeat domain"/>
    <property type="match status" value="2"/>
</dbReference>
<reference evidence="4 5" key="1">
    <citation type="submission" date="2022-11" db="EMBL/GenBank/DDBJ databases">
        <title>Desulfobotulus tamanensis H1 sp. nov. - anaerobic, alkaliphilic, sulphate reducing bacterium isolated from terrestrial mud volcano.</title>
        <authorList>
            <person name="Frolova A."/>
            <person name="Merkel A.Y."/>
            <person name="Slobodkin A.I."/>
        </authorList>
    </citation>
    <scope>NUCLEOTIDE SEQUENCE [LARGE SCALE GENOMIC DNA]</scope>
    <source>
        <strain evidence="4 5">H1</strain>
    </source>
</reference>
<dbReference type="EMBL" id="JAPFPW010000015">
    <property type="protein sequence ID" value="MCW7754781.1"/>
    <property type="molecule type" value="Genomic_DNA"/>
</dbReference>
<feature type="repeat" description="TPR" evidence="3">
    <location>
        <begin position="57"/>
        <end position="90"/>
    </location>
</feature>
<dbReference type="RefSeq" id="WP_265425694.1">
    <property type="nucleotide sequence ID" value="NZ_JAPFPW010000015.1"/>
</dbReference>
<dbReference type="Pfam" id="PF13414">
    <property type="entry name" value="TPR_11"/>
    <property type="match status" value="1"/>
</dbReference>
<keyword evidence="5" id="KW-1185">Reference proteome</keyword>
<dbReference type="InterPro" id="IPR050498">
    <property type="entry name" value="Ycf3"/>
</dbReference>
<evidence type="ECO:0000313" key="5">
    <source>
        <dbReference type="Proteomes" id="UP001209681"/>
    </source>
</evidence>
<keyword evidence="2 3" id="KW-0802">TPR repeat</keyword>
<feature type="repeat" description="TPR" evidence="3">
    <location>
        <begin position="23"/>
        <end position="56"/>
    </location>
</feature>
<evidence type="ECO:0000313" key="4">
    <source>
        <dbReference type="EMBL" id="MCW7754781.1"/>
    </source>
</evidence>
<dbReference type="Pfam" id="PF13432">
    <property type="entry name" value="TPR_16"/>
    <property type="match status" value="1"/>
</dbReference>
<name>A0ABT3NBD9_9BACT</name>
<dbReference type="PROSITE" id="PS50293">
    <property type="entry name" value="TPR_REGION"/>
    <property type="match status" value="1"/>
</dbReference>
<keyword evidence="1" id="KW-0677">Repeat</keyword>
<evidence type="ECO:0000256" key="3">
    <source>
        <dbReference type="PROSITE-ProRule" id="PRU00339"/>
    </source>
</evidence>